<name>A0ABP1N3F8_XYLVO</name>
<proteinExistence type="predicted"/>
<keyword evidence="4" id="KW-1185">Reference proteome</keyword>
<feature type="region of interest" description="Disordered" evidence="1">
    <location>
        <begin position="97"/>
        <end position="159"/>
    </location>
</feature>
<sequence length="253" mass="30110">MEVLNYLCLFLLLEIQIATHEASSKHVHLKIIVPDVLNHHVHTRLVLVHLRKPSPKKPKTQSKQSYHSNWSSWSYGRHRGYKDDGVESELDHEDQIKVLDQKEKQHSKDRLENEKKDRAKHFSKNDYREDSYQPPSYVEDNNLEHKNRGQKGFSGDFQENLNDLPLNTENLSYNYEEGYRKGLEVESGHIRADQTHKFHEDRQEEEGEVEGEGFKEDFEAKGDAGRYFVDDVEYENVRDKRERGRRRRRIRRV</sequence>
<keyword evidence="2" id="KW-0732">Signal</keyword>
<gene>
    <name evidence="3" type="ORF">XYLVIOL_LOCUS1645</name>
</gene>
<evidence type="ECO:0000313" key="3">
    <source>
        <dbReference type="EMBL" id="CAL7935516.1"/>
    </source>
</evidence>
<reference evidence="3 4" key="1">
    <citation type="submission" date="2024-08" db="EMBL/GenBank/DDBJ databases">
        <authorList>
            <person name="Will J Nash"/>
            <person name="Angela Man"/>
            <person name="Seanna McTaggart"/>
            <person name="Kendall Baker"/>
            <person name="Tom Barker"/>
            <person name="Leah Catchpole"/>
            <person name="Alex Durrant"/>
            <person name="Karim Gharbi"/>
            <person name="Naomi Irish"/>
            <person name="Gemy Kaithakottil"/>
            <person name="Debby Ku"/>
            <person name="Aaliyah Providence"/>
            <person name="Felix Shaw"/>
            <person name="David Swarbreck"/>
            <person name="Chris Watkins"/>
            <person name="Ann M. McCartney"/>
            <person name="Giulio Formenti"/>
            <person name="Alice Mouton"/>
            <person name="Noel Vella"/>
            <person name="Bjorn M von Reumont"/>
            <person name="Adriana Vella"/>
            <person name="Wilfried Haerty"/>
        </authorList>
    </citation>
    <scope>NUCLEOTIDE SEQUENCE [LARGE SCALE GENOMIC DNA]</scope>
</reference>
<comment type="caution">
    <text evidence="3">The sequence shown here is derived from an EMBL/GenBank/DDBJ whole genome shotgun (WGS) entry which is preliminary data.</text>
</comment>
<feature type="chain" id="PRO_5046925214" evidence="2">
    <location>
        <begin position="25"/>
        <end position="253"/>
    </location>
</feature>
<dbReference type="EMBL" id="CAXAJV020001284">
    <property type="protein sequence ID" value="CAL7935516.1"/>
    <property type="molecule type" value="Genomic_DNA"/>
</dbReference>
<feature type="compositionally biased region" description="Basic and acidic residues" evidence="1">
    <location>
        <begin position="97"/>
        <end position="117"/>
    </location>
</feature>
<evidence type="ECO:0000256" key="1">
    <source>
        <dbReference type="SAM" id="MobiDB-lite"/>
    </source>
</evidence>
<feature type="signal peptide" evidence="2">
    <location>
        <begin position="1"/>
        <end position="24"/>
    </location>
</feature>
<feature type="compositionally biased region" description="Basic and acidic residues" evidence="1">
    <location>
        <begin position="193"/>
        <end position="202"/>
    </location>
</feature>
<feature type="region of interest" description="Disordered" evidence="1">
    <location>
        <begin position="193"/>
        <end position="214"/>
    </location>
</feature>
<protein>
    <submittedName>
        <fullName evidence="3">Uncharacterized protein</fullName>
    </submittedName>
</protein>
<evidence type="ECO:0000313" key="4">
    <source>
        <dbReference type="Proteomes" id="UP001642520"/>
    </source>
</evidence>
<accession>A0ABP1N3F8</accession>
<organism evidence="3 4">
    <name type="scientific">Xylocopa violacea</name>
    <name type="common">Violet carpenter bee</name>
    <name type="synonym">Apis violacea</name>
    <dbReference type="NCBI Taxonomy" id="135666"/>
    <lineage>
        <taxon>Eukaryota</taxon>
        <taxon>Metazoa</taxon>
        <taxon>Ecdysozoa</taxon>
        <taxon>Arthropoda</taxon>
        <taxon>Hexapoda</taxon>
        <taxon>Insecta</taxon>
        <taxon>Pterygota</taxon>
        <taxon>Neoptera</taxon>
        <taxon>Endopterygota</taxon>
        <taxon>Hymenoptera</taxon>
        <taxon>Apocrita</taxon>
        <taxon>Aculeata</taxon>
        <taxon>Apoidea</taxon>
        <taxon>Anthophila</taxon>
        <taxon>Apidae</taxon>
        <taxon>Xylocopa</taxon>
        <taxon>Xylocopa</taxon>
    </lineage>
</organism>
<dbReference type="Proteomes" id="UP001642520">
    <property type="component" value="Unassembled WGS sequence"/>
</dbReference>
<evidence type="ECO:0000256" key="2">
    <source>
        <dbReference type="SAM" id="SignalP"/>
    </source>
</evidence>